<dbReference type="InterPro" id="IPR027266">
    <property type="entry name" value="TrmE/GcvT-like"/>
</dbReference>
<dbReference type="Proteomes" id="UP000777935">
    <property type="component" value="Unassembled WGS sequence"/>
</dbReference>
<dbReference type="SUPFAM" id="SSF52540">
    <property type="entry name" value="P-loop containing nucleoside triphosphate hydrolases"/>
    <property type="match status" value="1"/>
</dbReference>
<feature type="binding site" evidence="6">
    <location>
        <position position="228"/>
    </location>
    <ligand>
        <name>Mg(2+)</name>
        <dbReference type="ChEBI" id="CHEBI:18420"/>
    </ligand>
</feature>
<keyword evidence="4 6" id="KW-0630">Potassium</keyword>
<comment type="similarity">
    <text evidence="1 6 7">Belongs to the TRAFAC class TrmE-Era-EngA-EngB-Septin-like GTPase superfamily. TrmE GTPase family.</text>
</comment>
<dbReference type="Gene3D" id="1.20.120.430">
    <property type="entry name" value="tRNA modification GTPase MnmE domain 2"/>
    <property type="match status" value="1"/>
</dbReference>
<keyword evidence="10" id="KW-1185">Reference proteome</keyword>
<evidence type="ECO:0000256" key="2">
    <source>
        <dbReference type="ARBA" id="ARBA00022694"/>
    </source>
</evidence>
<sequence>MDTIFAVATARGKAGVSIVRISGQNAFNGVSQLIKGNFPKIRQSSLRQLFDLKGNIIDQVVILAFSEKASFTGEPTVELHLHGSIAVQHAVLDTLSNIEDFRIAEPGEFTRRALENEMLDISQVEGLADLIDAETEAQRKQALRVFSGDLGKKANEWRSALIRAAALLQVTIDFVDEDVPVDVTPEVLSLVKKVNAALESEIKGFSAAERIRTGFEVAIIGPPNIGKSTLLNALAKRDAAITSHIPGTTRDVVEVRMDLKGLPITIIDTAGLRETDDIVEGMGIERAKQRAFAADLRVFLIENLQDDLGIQKDDDDIVLIGKGDLTDQSDQSISGKTGKGLNRLIDTITDILEKRASFAGSAIRVRHQIAMQDAFKALLHVEDLVQKGAEFTDIAAEELRVATQSIASIIGLVDVEDVLDEVFSSFCLGK</sequence>
<dbReference type="InterPro" id="IPR031168">
    <property type="entry name" value="G_TrmE"/>
</dbReference>
<dbReference type="Pfam" id="PF10396">
    <property type="entry name" value="TrmE_N"/>
    <property type="match status" value="1"/>
</dbReference>
<dbReference type="InterPro" id="IPR004520">
    <property type="entry name" value="GTPase_MnmE"/>
</dbReference>
<feature type="binding site" evidence="6">
    <location>
        <position position="243"/>
    </location>
    <ligand>
        <name>K(+)</name>
        <dbReference type="ChEBI" id="CHEBI:29103"/>
    </ligand>
</feature>
<evidence type="ECO:0000256" key="3">
    <source>
        <dbReference type="ARBA" id="ARBA00022741"/>
    </source>
</evidence>
<feature type="binding site" evidence="6">
    <location>
        <position position="248"/>
    </location>
    <ligand>
        <name>K(+)</name>
        <dbReference type="ChEBI" id="CHEBI:29103"/>
    </ligand>
</feature>
<dbReference type="SUPFAM" id="SSF103025">
    <property type="entry name" value="Folate-binding domain"/>
    <property type="match status" value="1"/>
</dbReference>
<comment type="subunit">
    <text evidence="6">Homodimer. Heterotetramer of two MnmE and two MnmG subunits.</text>
</comment>
<evidence type="ECO:0000313" key="10">
    <source>
        <dbReference type="Proteomes" id="UP000777935"/>
    </source>
</evidence>
<keyword evidence="6" id="KW-0963">Cytoplasm</keyword>
<dbReference type="Gene3D" id="3.40.50.300">
    <property type="entry name" value="P-loop containing nucleotide triphosphate hydrolases"/>
    <property type="match status" value="1"/>
</dbReference>
<evidence type="ECO:0000256" key="5">
    <source>
        <dbReference type="ARBA" id="ARBA00023134"/>
    </source>
</evidence>
<comment type="cofactor">
    <cofactor evidence="6">
        <name>K(+)</name>
        <dbReference type="ChEBI" id="CHEBI:29103"/>
    </cofactor>
    <text evidence="6">Binds 1 potassium ion per subunit.</text>
</comment>
<evidence type="ECO:0000259" key="8">
    <source>
        <dbReference type="PROSITE" id="PS51709"/>
    </source>
</evidence>
<dbReference type="Pfam" id="PF01926">
    <property type="entry name" value="MMR_HSR1"/>
    <property type="match status" value="1"/>
</dbReference>
<keyword evidence="2 6" id="KW-0819">tRNA processing</keyword>
<keyword evidence="6" id="KW-0479">Metal-binding</keyword>
<organism evidence="9 10">
    <name type="scientific">Parasulfitobacter algicola</name>
    <dbReference type="NCBI Taxonomy" id="2614809"/>
    <lineage>
        <taxon>Bacteria</taxon>
        <taxon>Pseudomonadati</taxon>
        <taxon>Pseudomonadota</taxon>
        <taxon>Alphaproteobacteria</taxon>
        <taxon>Rhodobacterales</taxon>
        <taxon>Roseobacteraceae</taxon>
        <taxon>Parasulfitobacter</taxon>
    </lineage>
</organism>
<keyword evidence="3 6" id="KW-0547">Nucleotide-binding</keyword>
<feature type="binding site" evidence="6">
    <location>
        <position position="20"/>
    </location>
    <ligand>
        <name>(6S)-5-formyl-5,6,7,8-tetrahydrofolate</name>
        <dbReference type="ChEBI" id="CHEBI:57457"/>
    </ligand>
</feature>
<feature type="binding site" evidence="6">
    <location>
        <position position="224"/>
    </location>
    <ligand>
        <name>K(+)</name>
        <dbReference type="ChEBI" id="CHEBI:29103"/>
    </ligand>
</feature>
<reference evidence="9 10" key="1">
    <citation type="submission" date="2020-06" db="EMBL/GenBank/DDBJ databases">
        <title>Sulfitobacter algicola sp. nov., isolated from green algae.</title>
        <authorList>
            <person name="Wang C."/>
        </authorList>
    </citation>
    <scope>NUCLEOTIDE SEQUENCE [LARGE SCALE GENOMIC DNA]</scope>
    <source>
        <strain evidence="9 10">1151</strain>
    </source>
</reference>
<comment type="caution">
    <text evidence="9">The sequence shown here is derived from an EMBL/GenBank/DDBJ whole genome shotgun (WGS) entry which is preliminary data.</text>
</comment>
<evidence type="ECO:0000256" key="6">
    <source>
        <dbReference type="HAMAP-Rule" id="MF_00379"/>
    </source>
</evidence>
<feature type="domain" description="TrmE-type G" evidence="8">
    <location>
        <begin position="214"/>
        <end position="353"/>
    </location>
</feature>
<dbReference type="SUPFAM" id="SSF116878">
    <property type="entry name" value="TrmE connector domain"/>
    <property type="match status" value="1"/>
</dbReference>
<dbReference type="EC" id="3.6.-.-" evidence="6"/>
<feature type="binding site" evidence="6">
    <location>
        <position position="430"/>
    </location>
    <ligand>
        <name>(6S)-5-formyl-5,6,7,8-tetrahydrofolate</name>
        <dbReference type="ChEBI" id="CHEBI:57457"/>
    </ligand>
</feature>
<proteinExistence type="inferred from homology"/>
<dbReference type="PANTHER" id="PTHR42714:SF2">
    <property type="entry name" value="TRNA MODIFICATION GTPASE GTPBP3, MITOCHONDRIAL"/>
    <property type="match status" value="1"/>
</dbReference>
<protein>
    <recommendedName>
        <fullName evidence="6">tRNA modification GTPase MnmE</fullName>
        <ecNumber evidence="6">3.6.-.-</ecNumber>
    </recommendedName>
</protein>
<dbReference type="InterPro" id="IPR005225">
    <property type="entry name" value="Small_GTP-bd"/>
</dbReference>
<name>A0ABX2IL37_9RHOB</name>
<dbReference type="InterPro" id="IPR027417">
    <property type="entry name" value="P-loop_NTPase"/>
</dbReference>
<evidence type="ECO:0000256" key="4">
    <source>
        <dbReference type="ARBA" id="ARBA00022958"/>
    </source>
</evidence>
<accession>A0ABX2IL37</accession>
<dbReference type="Gene3D" id="3.30.1360.120">
    <property type="entry name" value="Probable tRNA modification gtpase trme, domain 1"/>
    <property type="match status" value="1"/>
</dbReference>
<comment type="subcellular location">
    <subcellularLocation>
        <location evidence="6">Cytoplasm</location>
    </subcellularLocation>
</comment>
<evidence type="ECO:0000313" key="9">
    <source>
        <dbReference type="EMBL" id="NSX53579.1"/>
    </source>
</evidence>
<feature type="binding site" evidence="6">
    <location>
        <begin position="268"/>
        <end position="271"/>
    </location>
    <ligand>
        <name>GTP</name>
        <dbReference type="ChEBI" id="CHEBI:37565"/>
    </ligand>
</feature>
<dbReference type="PRINTS" id="PR00326">
    <property type="entry name" value="GTP1OBG"/>
</dbReference>
<feature type="binding site" evidence="6">
    <location>
        <begin position="243"/>
        <end position="249"/>
    </location>
    <ligand>
        <name>GTP</name>
        <dbReference type="ChEBI" id="CHEBI:37565"/>
    </ligand>
</feature>
<dbReference type="InterPro" id="IPR027368">
    <property type="entry name" value="MnmE_dom2"/>
</dbReference>
<feature type="binding site" evidence="6">
    <location>
        <position position="78"/>
    </location>
    <ligand>
        <name>(6S)-5-formyl-5,6,7,8-tetrahydrofolate</name>
        <dbReference type="ChEBI" id="CHEBI:57457"/>
    </ligand>
</feature>
<dbReference type="PROSITE" id="PS51709">
    <property type="entry name" value="G_TRME"/>
    <property type="match status" value="1"/>
</dbReference>
<evidence type="ECO:0000256" key="7">
    <source>
        <dbReference type="RuleBase" id="RU003313"/>
    </source>
</evidence>
<dbReference type="NCBIfam" id="NF003661">
    <property type="entry name" value="PRK05291.1-3"/>
    <property type="match status" value="1"/>
</dbReference>
<keyword evidence="6" id="KW-0460">Magnesium</keyword>
<dbReference type="CDD" id="cd04164">
    <property type="entry name" value="trmE"/>
    <property type="match status" value="1"/>
</dbReference>
<dbReference type="CDD" id="cd14858">
    <property type="entry name" value="TrmE_N"/>
    <property type="match status" value="1"/>
</dbReference>
<dbReference type="HAMAP" id="MF_00379">
    <property type="entry name" value="GTPase_MnmE"/>
    <property type="match status" value="1"/>
</dbReference>
<dbReference type="RefSeq" id="WP_174134705.1">
    <property type="nucleotide sequence ID" value="NZ_JABUFE010000001.1"/>
</dbReference>
<dbReference type="InterPro" id="IPR025867">
    <property type="entry name" value="MnmE_helical"/>
</dbReference>
<comment type="caution">
    <text evidence="6">Lacks conserved residue(s) required for the propagation of feature annotation.</text>
</comment>
<keyword evidence="6" id="KW-0378">Hydrolase</keyword>
<keyword evidence="5 6" id="KW-0342">GTP-binding</keyword>
<dbReference type="EMBL" id="JABUFE010000001">
    <property type="protein sequence ID" value="NSX53579.1"/>
    <property type="molecule type" value="Genomic_DNA"/>
</dbReference>
<gene>
    <name evidence="6 9" type="primary">mnmE</name>
    <name evidence="6" type="synonym">trmE</name>
    <name evidence="9" type="ORF">HRQ87_02080</name>
</gene>
<dbReference type="NCBIfam" id="TIGR00450">
    <property type="entry name" value="mnmE_trmE_thdF"/>
    <property type="match status" value="1"/>
</dbReference>
<feature type="binding site" evidence="6">
    <location>
        <position position="245"/>
    </location>
    <ligand>
        <name>K(+)</name>
        <dbReference type="ChEBI" id="CHEBI:29103"/>
    </ligand>
</feature>
<evidence type="ECO:0000256" key="1">
    <source>
        <dbReference type="ARBA" id="ARBA00011043"/>
    </source>
</evidence>
<dbReference type="NCBIfam" id="TIGR00231">
    <property type="entry name" value="small_GTP"/>
    <property type="match status" value="1"/>
</dbReference>
<feature type="binding site" evidence="6">
    <location>
        <position position="118"/>
    </location>
    <ligand>
        <name>(6S)-5-formyl-5,6,7,8-tetrahydrofolate</name>
        <dbReference type="ChEBI" id="CHEBI:57457"/>
    </ligand>
</feature>
<dbReference type="InterPro" id="IPR018948">
    <property type="entry name" value="GTP-bd_TrmE_N"/>
</dbReference>
<feature type="binding site" evidence="6">
    <location>
        <position position="249"/>
    </location>
    <ligand>
        <name>Mg(2+)</name>
        <dbReference type="ChEBI" id="CHEBI:18420"/>
    </ligand>
</feature>
<dbReference type="InterPro" id="IPR006073">
    <property type="entry name" value="GTP-bd"/>
</dbReference>
<dbReference type="Pfam" id="PF12631">
    <property type="entry name" value="MnmE_helical"/>
    <property type="match status" value="1"/>
</dbReference>
<comment type="function">
    <text evidence="6">Exhibits a very high intrinsic GTPase hydrolysis rate. Involved in the addition of a carboxymethylaminomethyl (cmnm) group at the wobble position (U34) of certain tRNAs, forming tRNA-cmnm(5)s(2)U34.</text>
</comment>
<dbReference type="PANTHER" id="PTHR42714">
    <property type="entry name" value="TRNA MODIFICATION GTPASE GTPBP3"/>
    <property type="match status" value="1"/>
</dbReference>